<dbReference type="AlphaFoldDB" id="A0A8S3YL62"/>
<keyword evidence="3" id="KW-0175">Coiled coil</keyword>
<organism evidence="6 7">
    <name type="scientific">Candidula unifasciata</name>
    <dbReference type="NCBI Taxonomy" id="100452"/>
    <lineage>
        <taxon>Eukaryota</taxon>
        <taxon>Metazoa</taxon>
        <taxon>Spiralia</taxon>
        <taxon>Lophotrochozoa</taxon>
        <taxon>Mollusca</taxon>
        <taxon>Gastropoda</taxon>
        <taxon>Heterobranchia</taxon>
        <taxon>Euthyneura</taxon>
        <taxon>Panpulmonata</taxon>
        <taxon>Eupulmonata</taxon>
        <taxon>Stylommatophora</taxon>
        <taxon>Helicina</taxon>
        <taxon>Helicoidea</taxon>
        <taxon>Geomitridae</taxon>
        <taxon>Candidula</taxon>
    </lineage>
</organism>
<evidence type="ECO:0000256" key="3">
    <source>
        <dbReference type="ARBA" id="ARBA00023054"/>
    </source>
</evidence>
<dbReference type="InterPro" id="IPR029515">
    <property type="entry name" value="Liprin"/>
</dbReference>
<dbReference type="EMBL" id="CAJHNH020000244">
    <property type="protein sequence ID" value="CAG5116365.1"/>
    <property type="molecule type" value="Genomic_DNA"/>
</dbReference>
<feature type="non-terminal residue" evidence="6">
    <location>
        <position position="219"/>
    </location>
</feature>
<sequence length="219" mass="25217">APSFKKHDKYSAGGPIRGVDGYANTEVMTDDEDKAQLYSQGHTESKKLHGLRKLFGRLKRSNSQDFEGSREREEDGEFKRGGVRATASSRLAWNRDVKGLITNTDVPFARWDTDRVTAWMNDIGLNMYLVDCKRWVKNGEHLLRSSQQDLEKELNIKNSLHRKKLQLAMQAMASEGIDKFLELDHNFVARWLDDIGLPQYKDSFYDARVDGRMLNYLTV</sequence>
<proteinExistence type="inferred from homology"/>
<evidence type="ECO:0000256" key="1">
    <source>
        <dbReference type="ARBA" id="ARBA00007547"/>
    </source>
</evidence>
<dbReference type="CDD" id="cd09563">
    <property type="entry name" value="SAM_liprin-beta1_2_repeat1"/>
    <property type="match status" value="1"/>
</dbReference>
<gene>
    <name evidence="6" type="ORF">CUNI_LOCUS1923</name>
</gene>
<dbReference type="PANTHER" id="PTHR12587:SF14">
    <property type="entry name" value="AT31531P"/>
    <property type="match status" value="1"/>
</dbReference>
<protein>
    <recommendedName>
        <fullName evidence="5">SAM domain-containing protein</fullName>
    </recommendedName>
</protein>
<dbReference type="PROSITE" id="PS50105">
    <property type="entry name" value="SAM_DOMAIN"/>
    <property type="match status" value="2"/>
</dbReference>
<evidence type="ECO:0000256" key="2">
    <source>
        <dbReference type="ARBA" id="ARBA00022737"/>
    </source>
</evidence>
<dbReference type="Proteomes" id="UP000678393">
    <property type="component" value="Unassembled WGS sequence"/>
</dbReference>
<dbReference type="InterPro" id="IPR013761">
    <property type="entry name" value="SAM/pointed_sf"/>
</dbReference>
<name>A0A8S3YL62_9EUPU</name>
<accession>A0A8S3YL62</accession>
<dbReference type="OrthoDB" id="6516566at2759"/>
<feature type="compositionally biased region" description="Basic and acidic residues" evidence="4">
    <location>
        <begin position="67"/>
        <end position="80"/>
    </location>
</feature>
<dbReference type="GO" id="GO:0007528">
    <property type="term" value="P:neuromuscular junction development"/>
    <property type="evidence" value="ECO:0007669"/>
    <property type="project" value="TreeGrafter"/>
</dbReference>
<dbReference type="GO" id="GO:0048786">
    <property type="term" value="C:presynaptic active zone"/>
    <property type="evidence" value="ECO:0007669"/>
    <property type="project" value="TreeGrafter"/>
</dbReference>
<dbReference type="SMART" id="SM00454">
    <property type="entry name" value="SAM"/>
    <property type="match status" value="1"/>
</dbReference>
<evidence type="ECO:0000313" key="7">
    <source>
        <dbReference type="Proteomes" id="UP000678393"/>
    </source>
</evidence>
<feature type="non-terminal residue" evidence="6">
    <location>
        <position position="1"/>
    </location>
</feature>
<evidence type="ECO:0000256" key="4">
    <source>
        <dbReference type="SAM" id="MobiDB-lite"/>
    </source>
</evidence>
<dbReference type="InterPro" id="IPR001660">
    <property type="entry name" value="SAM"/>
</dbReference>
<keyword evidence="7" id="KW-1185">Reference proteome</keyword>
<dbReference type="InterPro" id="IPR037617">
    <property type="entry name" value="LIPB1/2_SAM_1"/>
</dbReference>
<keyword evidence="2" id="KW-0677">Repeat</keyword>
<dbReference type="PANTHER" id="PTHR12587">
    <property type="entry name" value="LAR INTERACTING PROTEIN LIP -RELATED PROTEIN"/>
    <property type="match status" value="1"/>
</dbReference>
<feature type="region of interest" description="Disordered" evidence="4">
    <location>
        <begin position="62"/>
        <end position="81"/>
    </location>
</feature>
<feature type="domain" description="SAM" evidence="5">
    <location>
        <begin position="183"/>
        <end position="219"/>
    </location>
</feature>
<comment type="similarity">
    <text evidence="1">Belongs to the liprin family. Liprin-beta subfamily.</text>
</comment>
<reference evidence="6" key="1">
    <citation type="submission" date="2021-04" db="EMBL/GenBank/DDBJ databases">
        <authorList>
            <consortium name="Molecular Ecology Group"/>
        </authorList>
    </citation>
    <scope>NUCLEOTIDE SEQUENCE</scope>
</reference>
<evidence type="ECO:0000313" key="6">
    <source>
        <dbReference type="EMBL" id="CAG5116365.1"/>
    </source>
</evidence>
<dbReference type="SUPFAM" id="SSF47769">
    <property type="entry name" value="SAM/Pointed domain"/>
    <property type="match status" value="2"/>
</dbReference>
<feature type="domain" description="SAM" evidence="5">
    <location>
        <begin position="111"/>
        <end position="175"/>
    </location>
</feature>
<dbReference type="Pfam" id="PF00536">
    <property type="entry name" value="SAM_1"/>
    <property type="match status" value="2"/>
</dbReference>
<comment type="caution">
    <text evidence="6">The sequence shown here is derived from an EMBL/GenBank/DDBJ whole genome shotgun (WGS) entry which is preliminary data.</text>
</comment>
<dbReference type="Gene3D" id="1.10.150.50">
    <property type="entry name" value="Transcription Factor, Ets-1"/>
    <property type="match status" value="2"/>
</dbReference>
<evidence type="ECO:0000259" key="5">
    <source>
        <dbReference type="PROSITE" id="PS50105"/>
    </source>
</evidence>